<dbReference type="InterPro" id="IPR001763">
    <property type="entry name" value="Rhodanese-like_dom"/>
</dbReference>
<accession>A0A267MKC0</accession>
<evidence type="ECO:0000259" key="4">
    <source>
        <dbReference type="PROSITE" id="PS50206"/>
    </source>
</evidence>
<dbReference type="EMBL" id="NIBG01000004">
    <property type="protein sequence ID" value="PAB60034.1"/>
    <property type="molecule type" value="Genomic_DNA"/>
</dbReference>
<evidence type="ECO:0000256" key="1">
    <source>
        <dbReference type="ARBA" id="ARBA00012245"/>
    </source>
</evidence>
<dbReference type="CDD" id="cd01448">
    <property type="entry name" value="TST_Repeat_1"/>
    <property type="match status" value="1"/>
</dbReference>
<dbReference type="Pfam" id="PF00581">
    <property type="entry name" value="Rhodanese"/>
    <property type="match status" value="2"/>
</dbReference>
<evidence type="ECO:0000313" key="6">
    <source>
        <dbReference type="Proteomes" id="UP000216024"/>
    </source>
</evidence>
<dbReference type="EC" id="2.8.1.1" evidence="1"/>
<dbReference type="PROSITE" id="PS51257">
    <property type="entry name" value="PROKAR_LIPOPROTEIN"/>
    <property type="match status" value="1"/>
</dbReference>
<sequence>MKVYRKKPIYVLVIISILFTLLFAGCSEKTSYEGSLRIIEAQELSSLLGKENVVVVDARSVTNYKKGHLVNAVNIPTGTLTTNKPAPAMVIGDKELSKVLGSKGIKNDDLVIVYDDDKGVSASRVFWTLKLYGHEKVMVLNGGTNAILSSGLKISAKSPSISNTTYEAKPLNQDILVSLEDIQKVVNNPTKNVKILDVRTQAEFDEGHIPGSILYSHKDNMYKDDTFKSSRNIYLTYKDLGLNKDDSIYVYCKSSFRATQTYILLKEAGFNDVKVYDGAYLQWSGEGMEIERLEGANVLSEQDAS</sequence>
<gene>
    <name evidence="5" type="ORF">CCE28_06570</name>
</gene>
<dbReference type="Proteomes" id="UP000216024">
    <property type="component" value="Unassembled WGS sequence"/>
</dbReference>
<dbReference type="PROSITE" id="PS50206">
    <property type="entry name" value="RHODANESE_3"/>
    <property type="match status" value="2"/>
</dbReference>
<feature type="domain" description="Rhodanese" evidence="4">
    <location>
        <begin position="189"/>
        <end position="292"/>
    </location>
</feature>
<comment type="caution">
    <text evidence="5">The sequence shown here is derived from an EMBL/GenBank/DDBJ whole genome shotgun (WGS) entry which is preliminary data.</text>
</comment>
<dbReference type="PANTHER" id="PTHR43855">
    <property type="entry name" value="THIOSULFATE SULFURTRANSFERASE"/>
    <property type="match status" value="1"/>
</dbReference>
<organism evidence="5 6">
    <name type="scientific">Anaeromicrobium sediminis</name>
    <dbReference type="NCBI Taxonomy" id="1478221"/>
    <lineage>
        <taxon>Bacteria</taxon>
        <taxon>Bacillati</taxon>
        <taxon>Bacillota</taxon>
        <taxon>Clostridia</taxon>
        <taxon>Peptostreptococcales</taxon>
        <taxon>Thermotaleaceae</taxon>
        <taxon>Anaeromicrobium</taxon>
    </lineage>
</organism>
<evidence type="ECO:0000256" key="2">
    <source>
        <dbReference type="ARBA" id="ARBA00022737"/>
    </source>
</evidence>
<name>A0A267MKC0_9FIRM</name>
<protein>
    <recommendedName>
        <fullName evidence="1">thiosulfate sulfurtransferase</fullName>
        <ecNumber evidence="1">2.8.1.1</ecNumber>
    </recommendedName>
</protein>
<dbReference type="OrthoDB" id="9770030at2"/>
<dbReference type="RefSeq" id="WP_095132212.1">
    <property type="nucleotide sequence ID" value="NZ_NIBG01000004.1"/>
</dbReference>
<evidence type="ECO:0000313" key="5">
    <source>
        <dbReference type="EMBL" id="PAB60034.1"/>
    </source>
</evidence>
<dbReference type="SUPFAM" id="SSF52821">
    <property type="entry name" value="Rhodanese/Cell cycle control phosphatase"/>
    <property type="match status" value="2"/>
</dbReference>
<dbReference type="AlphaFoldDB" id="A0A267MKC0"/>
<dbReference type="InterPro" id="IPR051126">
    <property type="entry name" value="Thiosulfate_sulfurtransferase"/>
</dbReference>
<dbReference type="PANTHER" id="PTHR43855:SF1">
    <property type="entry name" value="THIOSULFATE SULFURTRANSFERASE"/>
    <property type="match status" value="1"/>
</dbReference>
<reference evidence="5 6" key="1">
    <citation type="submission" date="2017-06" db="EMBL/GenBank/DDBJ databases">
        <title>Draft genome sequence of anaerobic fermentative bacterium Anaeromicrobium sediminis DY2726D isolated from West Pacific Ocean sediments.</title>
        <authorList>
            <person name="Zeng X."/>
        </authorList>
    </citation>
    <scope>NUCLEOTIDE SEQUENCE [LARGE SCALE GENOMIC DNA]</scope>
    <source>
        <strain evidence="5 6">DY2726D</strain>
    </source>
</reference>
<comment type="catalytic activity">
    <reaction evidence="3">
        <text>thiosulfate + hydrogen cyanide = thiocyanate + sulfite + 2 H(+)</text>
        <dbReference type="Rhea" id="RHEA:16881"/>
        <dbReference type="ChEBI" id="CHEBI:15378"/>
        <dbReference type="ChEBI" id="CHEBI:17359"/>
        <dbReference type="ChEBI" id="CHEBI:18022"/>
        <dbReference type="ChEBI" id="CHEBI:18407"/>
        <dbReference type="ChEBI" id="CHEBI:33542"/>
        <dbReference type="EC" id="2.8.1.1"/>
    </reaction>
</comment>
<feature type="domain" description="Rhodanese" evidence="4">
    <location>
        <begin position="49"/>
        <end position="156"/>
    </location>
</feature>
<dbReference type="SMART" id="SM00450">
    <property type="entry name" value="RHOD"/>
    <property type="match status" value="2"/>
</dbReference>
<keyword evidence="2" id="KW-0677">Repeat</keyword>
<evidence type="ECO:0000256" key="3">
    <source>
        <dbReference type="ARBA" id="ARBA00047549"/>
    </source>
</evidence>
<dbReference type="GO" id="GO:0004792">
    <property type="term" value="F:thiosulfate-cyanide sulfurtransferase activity"/>
    <property type="evidence" value="ECO:0007669"/>
    <property type="project" value="UniProtKB-EC"/>
</dbReference>
<keyword evidence="6" id="KW-1185">Reference proteome</keyword>
<proteinExistence type="predicted"/>
<dbReference type="Gene3D" id="3.40.250.10">
    <property type="entry name" value="Rhodanese-like domain"/>
    <property type="match status" value="2"/>
</dbReference>
<dbReference type="InterPro" id="IPR036873">
    <property type="entry name" value="Rhodanese-like_dom_sf"/>
</dbReference>